<gene>
    <name evidence="1" type="ORF">F4693_002194</name>
</gene>
<dbReference type="EMBL" id="JACHBT010000010">
    <property type="protein sequence ID" value="MBB6505207.1"/>
    <property type="molecule type" value="Genomic_DNA"/>
</dbReference>
<organism evidence="1 2">
    <name type="scientific">Sphingomonas endophytica</name>
    <dbReference type="NCBI Taxonomy" id="869719"/>
    <lineage>
        <taxon>Bacteria</taxon>
        <taxon>Pseudomonadati</taxon>
        <taxon>Pseudomonadota</taxon>
        <taxon>Alphaproteobacteria</taxon>
        <taxon>Sphingomonadales</taxon>
        <taxon>Sphingomonadaceae</taxon>
        <taxon>Sphingomonas</taxon>
    </lineage>
</organism>
<comment type="caution">
    <text evidence="1">The sequence shown here is derived from an EMBL/GenBank/DDBJ whole genome shotgun (WGS) entry which is preliminary data.</text>
</comment>
<accession>A0A7X0JEB9</accession>
<reference evidence="1 2" key="2">
    <citation type="submission" date="2020-08" db="EMBL/GenBank/DDBJ databases">
        <authorList>
            <person name="Partida-Martinez L."/>
            <person name="Huntemann M."/>
            <person name="Clum A."/>
            <person name="Wang J."/>
            <person name="Palaniappan K."/>
            <person name="Ritter S."/>
            <person name="Chen I.-M."/>
            <person name="Stamatis D."/>
            <person name="Reddy T."/>
            <person name="O'Malley R."/>
            <person name="Daum C."/>
            <person name="Shapiro N."/>
            <person name="Ivanova N."/>
            <person name="Kyrpides N."/>
            <person name="Woyke T."/>
        </authorList>
    </citation>
    <scope>NUCLEOTIDE SEQUENCE [LARGE SCALE GENOMIC DNA]</scope>
    <source>
        <strain evidence="1 2">AS3.13</strain>
    </source>
</reference>
<evidence type="ECO:0000313" key="1">
    <source>
        <dbReference type="EMBL" id="MBB6505207.1"/>
    </source>
</evidence>
<dbReference type="AlphaFoldDB" id="A0A7X0JEB9"/>
<sequence>MILLTTCCRAKTHDRTEGCDRNSLHTLATQLGLRVDVDGEQLAVSSV</sequence>
<reference evidence="1 2" key="1">
    <citation type="submission" date="2020-08" db="EMBL/GenBank/DDBJ databases">
        <title>The Agave Microbiome: Exploring the role of microbial communities in plant adaptations to desert environments.</title>
        <authorList>
            <person name="Partida-Martinez L.P."/>
        </authorList>
    </citation>
    <scope>NUCLEOTIDE SEQUENCE [LARGE SCALE GENOMIC DNA]</scope>
    <source>
        <strain evidence="1 2">AS3.13</strain>
    </source>
</reference>
<protein>
    <submittedName>
        <fullName evidence="1">Uncharacterized protein</fullName>
    </submittedName>
</protein>
<evidence type="ECO:0000313" key="2">
    <source>
        <dbReference type="Proteomes" id="UP000522313"/>
    </source>
</evidence>
<name>A0A7X0JEB9_9SPHN</name>
<proteinExistence type="predicted"/>
<dbReference type="Proteomes" id="UP000522313">
    <property type="component" value="Unassembled WGS sequence"/>
</dbReference>